<dbReference type="RefSeq" id="WP_166946955.1">
    <property type="nucleotide sequence ID" value="NZ_CP077072.1"/>
</dbReference>
<keyword evidence="2" id="KW-1185">Reference proteome</keyword>
<dbReference type="EMBL" id="JAARLZ010000003">
    <property type="protein sequence ID" value="NII05839.1"/>
    <property type="molecule type" value="Genomic_DNA"/>
</dbReference>
<dbReference type="Pfam" id="PF19740">
    <property type="entry name" value="DUF6229"/>
    <property type="match status" value="1"/>
</dbReference>
<accession>A0A7X5ZHL0</accession>
<organism evidence="1 2">
    <name type="scientific">Luteibacter anthropi</name>
    <dbReference type="NCBI Taxonomy" id="564369"/>
    <lineage>
        <taxon>Bacteria</taxon>
        <taxon>Pseudomonadati</taxon>
        <taxon>Pseudomonadota</taxon>
        <taxon>Gammaproteobacteria</taxon>
        <taxon>Lysobacterales</taxon>
        <taxon>Rhodanobacteraceae</taxon>
        <taxon>Luteibacter</taxon>
    </lineage>
</organism>
<comment type="caution">
    <text evidence="1">The sequence shown here is derived from an EMBL/GenBank/DDBJ whole genome shotgun (WGS) entry which is preliminary data.</text>
</comment>
<dbReference type="Proteomes" id="UP000490980">
    <property type="component" value="Unassembled WGS sequence"/>
</dbReference>
<dbReference type="InterPro" id="IPR046197">
    <property type="entry name" value="DUF6229"/>
</dbReference>
<gene>
    <name evidence="1" type="ORF">HBF25_05460</name>
</gene>
<protein>
    <submittedName>
        <fullName evidence="1">Uncharacterized protein</fullName>
    </submittedName>
</protein>
<dbReference type="AlphaFoldDB" id="A0A7X5ZHL0"/>
<sequence>MSNEMGFSSKSVSRAAEWRKQAGNGNPAGDLFANAFAEADIVGGTEIAVTDCAMCTGSIKTTKITQCA</sequence>
<evidence type="ECO:0000313" key="1">
    <source>
        <dbReference type="EMBL" id="NII05839.1"/>
    </source>
</evidence>
<reference evidence="1 2" key="1">
    <citation type="submission" date="2020-03" db="EMBL/GenBank/DDBJ databases">
        <authorList>
            <person name="Lai Q."/>
        </authorList>
    </citation>
    <scope>NUCLEOTIDE SEQUENCE [LARGE SCALE GENOMIC DNA]</scope>
    <source>
        <strain evidence="1 2">CCUG 25036</strain>
    </source>
</reference>
<proteinExistence type="predicted"/>
<evidence type="ECO:0000313" key="2">
    <source>
        <dbReference type="Proteomes" id="UP000490980"/>
    </source>
</evidence>
<name>A0A7X5ZHL0_9GAMM</name>